<accession>A0A1E5IZC4</accession>
<dbReference type="PANTHER" id="PTHR38834">
    <property type="entry name" value="PERIPLASMIC SUBSTRATE BINDING PROTEIN FAMILY 3"/>
    <property type="match status" value="1"/>
</dbReference>
<evidence type="ECO:0000313" key="2">
    <source>
        <dbReference type="EMBL" id="GIU42076.1"/>
    </source>
</evidence>
<dbReference type="OrthoDB" id="8587856at2"/>
<comment type="caution">
    <text evidence="3">The sequence shown here is derived from an EMBL/GenBank/DDBJ whole genome shotgun (WGS) entry which is preliminary data.</text>
</comment>
<dbReference type="Proteomes" id="UP000773469">
    <property type="component" value="Unassembled WGS sequence"/>
</dbReference>
<dbReference type="EMBL" id="MCBT01000001">
    <property type="protein sequence ID" value="OEG75847.1"/>
    <property type="molecule type" value="Genomic_DNA"/>
</dbReference>
<dbReference type="EMBL" id="BPEU01000017">
    <property type="protein sequence ID" value="GIU42076.1"/>
    <property type="molecule type" value="Genomic_DNA"/>
</dbReference>
<dbReference type="Gene3D" id="3.40.190.10">
    <property type="entry name" value="Periplasmic binding protein-like II"/>
    <property type="match status" value="2"/>
</dbReference>
<evidence type="ECO:0000256" key="1">
    <source>
        <dbReference type="SAM" id="SignalP"/>
    </source>
</evidence>
<dbReference type="STRING" id="23.BEL05_16640"/>
<evidence type="ECO:0000313" key="4">
    <source>
        <dbReference type="Proteomes" id="UP000095230"/>
    </source>
</evidence>
<evidence type="ECO:0000313" key="5">
    <source>
        <dbReference type="Proteomes" id="UP000773469"/>
    </source>
</evidence>
<organism evidence="3 4">
    <name type="scientific">Shewanella colwelliana</name>
    <name type="common">Alteromonas colwelliana</name>
    <dbReference type="NCBI Taxonomy" id="23"/>
    <lineage>
        <taxon>Bacteria</taxon>
        <taxon>Pseudomonadati</taxon>
        <taxon>Pseudomonadota</taxon>
        <taxon>Gammaproteobacteria</taxon>
        <taxon>Alteromonadales</taxon>
        <taxon>Shewanellaceae</taxon>
        <taxon>Shewanella</taxon>
    </lineage>
</organism>
<dbReference type="Proteomes" id="UP000095230">
    <property type="component" value="Unassembled WGS sequence"/>
</dbReference>
<sequence length="241" mass="27412">MHGTRRIVNALLYLILASFAVQAEPVKVLTYDVAPFAFTNGEQNQGLLIEVLDELFKRSELEYMVQFLPLKRAIISVEHDNNTCVLPIERSQEREVHFQWISPVLVSRYGLFDLPESQIHLTTLEDAKPYVIGSFLGSGVGEYLKDFGFRVELTSSNRQNVNKLLRKRIPFWAAELVSANHLMKKAGVNLTPELVFYTSLRAMACNKEMDFKKAEALQASLLSMYHDGFLTALYAKYGTEI</sequence>
<dbReference type="RefSeq" id="WP_069669983.1">
    <property type="nucleotide sequence ID" value="NZ_BPEU01000017.1"/>
</dbReference>
<reference evidence="2 5" key="2">
    <citation type="submission" date="2021-05" db="EMBL/GenBank/DDBJ databases">
        <title>Molecular characterization for Shewanella algae harboring chromosomal blaOXA-55-like strains isolated from clinical and environment sample.</title>
        <authorList>
            <person name="Ohama Y."/>
            <person name="Aoki K."/>
            <person name="Harada S."/>
            <person name="Moriya K."/>
            <person name="Ishii Y."/>
            <person name="Tateda K."/>
        </authorList>
    </citation>
    <scope>NUCLEOTIDE SEQUENCE [LARGE SCALE GENOMIC DNA]</scope>
    <source>
        <strain evidence="2 5">MBTL60-118</strain>
    </source>
</reference>
<evidence type="ECO:0000313" key="3">
    <source>
        <dbReference type="EMBL" id="OEG75847.1"/>
    </source>
</evidence>
<feature type="signal peptide" evidence="1">
    <location>
        <begin position="1"/>
        <end position="23"/>
    </location>
</feature>
<keyword evidence="5" id="KW-1185">Reference proteome</keyword>
<feature type="chain" id="PRO_5009179376" evidence="1">
    <location>
        <begin position="24"/>
        <end position="241"/>
    </location>
</feature>
<protein>
    <submittedName>
        <fullName evidence="3">Amino acid ABC transporter substrate-binding protein</fullName>
    </submittedName>
</protein>
<name>A0A1E5IZC4_SHECO</name>
<dbReference type="AlphaFoldDB" id="A0A1E5IZC4"/>
<proteinExistence type="predicted"/>
<dbReference type="SUPFAM" id="SSF53850">
    <property type="entry name" value="Periplasmic binding protein-like II"/>
    <property type="match status" value="1"/>
</dbReference>
<gene>
    <name evidence="3" type="ORF">BEL05_16640</name>
    <name evidence="2" type="ORF">TUM3794_24540</name>
</gene>
<reference evidence="3 4" key="1">
    <citation type="submission" date="2016-07" db="EMBL/GenBank/DDBJ databases">
        <title>Whole-genome of two Shewanella species isolated from a digestive organ of sea cucumber Apostichopus japonicus Selenka 1867.</title>
        <authorList>
            <person name="Hong H.-H."/>
            <person name="Choi H."/>
            <person name="Cheon S."/>
            <person name="Oh J.-S."/>
            <person name="Lee H.-G."/>
            <person name="Park C."/>
        </authorList>
    </citation>
    <scope>NUCLEOTIDE SEQUENCE [LARGE SCALE GENOMIC DNA]</scope>
    <source>
        <strain evidence="3 4">CSB03KR</strain>
    </source>
</reference>
<keyword evidence="1" id="KW-0732">Signal</keyword>
<dbReference type="PANTHER" id="PTHR38834:SF3">
    <property type="entry name" value="SOLUTE-BINDING PROTEIN FAMILY 3_N-TERMINAL DOMAIN-CONTAINING PROTEIN"/>
    <property type="match status" value="1"/>
</dbReference>